<proteinExistence type="predicted"/>
<name>A0AAV7TH13_PLEWA</name>
<dbReference type="Proteomes" id="UP001066276">
    <property type="component" value="Chromosome 3_2"/>
</dbReference>
<evidence type="ECO:0000313" key="2">
    <source>
        <dbReference type="Proteomes" id="UP001066276"/>
    </source>
</evidence>
<protein>
    <submittedName>
        <fullName evidence="1">Uncharacterized protein</fullName>
    </submittedName>
</protein>
<comment type="caution">
    <text evidence="1">The sequence shown here is derived from an EMBL/GenBank/DDBJ whole genome shotgun (WGS) entry which is preliminary data.</text>
</comment>
<accession>A0AAV7TH13</accession>
<keyword evidence="2" id="KW-1185">Reference proteome</keyword>
<dbReference type="EMBL" id="JANPWB010000006">
    <property type="protein sequence ID" value="KAJ1175708.1"/>
    <property type="molecule type" value="Genomic_DNA"/>
</dbReference>
<sequence length="87" mass="9667">MCIRRARAPARAKTRPTLDPVSHIIGWWRLGLATPGPGFAHHRLVEAGPGHPFLEYIVKLLWNLDEGAGRAASEDHVSFSLEDTKML</sequence>
<reference evidence="1" key="1">
    <citation type="journal article" date="2022" name="bioRxiv">
        <title>Sequencing and chromosome-scale assembly of the giantPleurodeles waltlgenome.</title>
        <authorList>
            <person name="Brown T."/>
            <person name="Elewa A."/>
            <person name="Iarovenko S."/>
            <person name="Subramanian E."/>
            <person name="Araus A.J."/>
            <person name="Petzold A."/>
            <person name="Susuki M."/>
            <person name="Suzuki K.-i.T."/>
            <person name="Hayashi T."/>
            <person name="Toyoda A."/>
            <person name="Oliveira C."/>
            <person name="Osipova E."/>
            <person name="Leigh N.D."/>
            <person name="Simon A."/>
            <person name="Yun M.H."/>
        </authorList>
    </citation>
    <scope>NUCLEOTIDE SEQUENCE</scope>
    <source>
        <strain evidence="1">20211129_DDA</strain>
        <tissue evidence="1">Liver</tissue>
    </source>
</reference>
<gene>
    <name evidence="1" type="ORF">NDU88_000995</name>
</gene>
<evidence type="ECO:0000313" key="1">
    <source>
        <dbReference type="EMBL" id="KAJ1175708.1"/>
    </source>
</evidence>
<organism evidence="1 2">
    <name type="scientific">Pleurodeles waltl</name>
    <name type="common">Iberian ribbed newt</name>
    <dbReference type="NCBI Taxonomy" id="8319"/>
    <lineage>
        <taxon>Eukaryota</taxon>
        <taxon>Metazoa</taxon>
        <taxon>Chordata</taxon>
        <taxon>Craniata</taxon>
        <taxon>Vertebrata</taxon>
        <taxon>Euteleostomi</taxon>
        <taxon>Amphibia</taxon>
        <taxon>Batrachia</taxon>
        <taxon>Caudata</taxon>
        <taxon>Salamandroidea</taxon>
        <taxon>Salamandridae</taxon>
        <taxon>Pleurodelinae</taxon>
        <taxon>Pleurodeles</taxon>
    </lineage>
</organism>
<dbReference type="AlphaFoldDB" id="A0AAV7TH13"/>